<dbReference type="GO" id="GO:0000902">
    <property type="term" value="P:cell morphogenesis"/>
    <property type="evidence" value="ECO:0007669"/>
    <property type="project" value="InterPro"/>
</dbReference>
<evidence type="ECO:0000313" key="9">
    <source>
        <dbReference type="EMBL" id="CAG35395.1"/>
    </source>
</evidence>
<evidence type="ECO:0000256" key="5">
    <source>
        <dbReference type="ARBA" id="ARBA00025606"/>
    </source>
</evidence>
<evidence type="ECO:0000259" key="8">
    <source>
        <dbReference type="Pfam" id="PF05209"/>
    </source>
</evidence>
<dbReference type="KEGG" id="dps:DP0666"/>
<feature type="domain" description="Septum formation inhibitor MinC N-terminal" evidence="8">
    <location>
        <begin position="16"/>
        <end position="88"/>
    </location>
</feature>
<dbReference type="NCBIfam" id="TIGR01222">
    <property type="entry name" value="minC"/>
    <property type="match status" value="1"/>
</dbReference>
<dbReference type="RefSeq" id="WP_011187911.1">
    <property type="nucleotide sequence ID" value="NC_006138.1"/>
</dbReference>
<dbReference type="Proteomes" id="UP000000602">
    <property type="component" value="Chromosome"/>
</dbReference>
<dbReference type="InterPro" id="IPR036145">
    <property type="entry name" value="MinC_C_sf"/>
</dbReference>
<keyword evidence="3 6" id="KW-0717">Septation</keyword>
<dbReference type="EMBL" id="CR522870">
    <property type="protein sequence ID" value="CAG35395.1"/>
    <property type="molecule type" value="Genomic_DNA"/>
</dbReference>
<evidence type="ECO:0000256" key="4">
    <source>
        <dbReference type="ARBA" id="ARBA00023306"/>
    </source>
</evidence>
<dbReference type="Pfam" id="PF03775">
    <property type="entry name" value="MinC_C"/>
    <property type="match status" value="1"/>
</dbReference>
<evidence type="ECO:0000256" key="1">
    <source>
        <dbReference type="ARBA" id="ARBA00006291"/>
    </source>
</evidence>
<dbReference type="OrthoDB" id="9794530at2"/>
<dbReference type="STRING" id="177439.DP0666"/>
<dbReference type="InterPro" id="IPR013033">
    <property type="entry name" value="MinC"/>
</dbReference>
<comment type="similarity">
    <text evidence="1 6">Belongs to the MinC family.</text>
</comment>
<evidence type="ECO:0000256" key="2">
    <source>
        <dbReference type="ARBA" id="ARBA00022618"/>
    </source>
</evidence>
<evidence type="ECO:0000256" key="3">
    <source>
        <dbReference type="ARBA" id="ARBA00023210"/>
    </source>
</evidence>
<dbReference type="HAMAP" id="MF_00267">
    <property type="entry name" value="MinC"/>
    <property type="match status" value="1"/>
</dbReference>
<dbReference type="SUPFAM" id="SSF63848">
    <property type="entry name" value="Cell-division inhibitor MinC, C-terminal domain"/>
    <property type="match status" value="1"/>
</dbReference>
<comment type="function">
    <text evidence="5 6">Cell division inhibitor that blocks the formation of polar Z ring septums. Rapidly oscillates between the poles of the cell to destabilize FtsZ filaments that have formed before they mature into polar Z rings. Prevents FtsZ polymerization.</text>
</comment>
<protein>
    <recommendedName>
        <fullName evidence="6">Probable septum site-determining protein MinC</fullName>
    </recommendedName>
</protein>
<dbReference type="PANTHER" id="PTHR34108">
    <property type="entry name" value="SEPTUM SITE-DETERMINING PROTEIN MINC"/>
    <property type="match status" value="1"/>
</dbReference>
<name>Q6AQH8_DESPS</name>
<dbReference type="Gene3D" id="2.160.20.70">
    <property type="match status" value="1"/>
</dbReference>
<keyword evidence="4 6" id="KW-0131">Cell cycle</keyword>
<comment type="subunit">
    <text evidence="6">Interacts with MinD and FtsZ.</text>
</comment>
<dbReference type="InterPro" id="IPR005526">
    <property type="entry name" value="Septum_form_inhib_MinC_C"/>
</dbReference>
<dbReference type="GO" id="GO:1901891">
    <property type="term" value="P:regulation of cell septum assembly"/>
    <property type="evidence" value="ECO:0007669"/>
    <property type="project" value="InterPro"/>
</dbReference>
<reference evidence="10" key="1">
    <citation type="journal article" date="2004" name="Environ. Microbiol.">
        <title>The genome of Desulfotalea psychrophila, a sulfate-reducing bacterium from permanently cold Arctic sediments.</title>
        <authorList>
            <person name="Rabus R."/>
            <person name="Ruepp A."/>
            <person name="Frickey T."/>
            <person name="Rattei T."/>
            <person name="Fartmann B."/>
            <person name="Stark M."/>
            <person name="Bauer M."/>
            <person name="Zibat A."/>
            <person name="Lombardot T."/>
            <person name="Becker I."/>
            <person name="Amann J."/>
            <person name="Gellner K."/>
            <person name="Teeling H."/>
            <person name="Leuschner W.D."/>
            <person name="Gloeckner F.-O."/>
            <person name="Lupas A.N."/>
            <person name="Amann R."/>
            <person name="Klenk H.-P."/>
        </authorList>
    </citation>
    <scope>NUCLEOTIDE SEQUENCE [LARGE SCALE GENOMIC DNA]</scope>
    <source>
        <strain evidence="10">DSM 12343 / LSv54</strain>
    </source>
</reference>
<evidence type="ECO:0000313" key="10">
    <source>
        <dbReference type="Proteomes" id="UP000000602"/>
    </source>
</evidence>
<dbReference type="InterPro" id="IPR007874">
    <property type="entry name" value="MinC_N"/>
</dbReference>
<gene>
    <name evidence="6" type="primary">minC</name>
    <name evidence="9" type="ordered locus">DP0666</name>
</gene>
<evidence type="ECO:0000256" key="6">
    <source>
        <dbReference type="HAMAP-Rule" id="MF_00267"/>
    </source>
</evidence>
<dbReference type="Gene3D" id="3.30.70.260">
    <property type="match status" value="1"/>
</dbReference>
<dbReference type="GO" id="GO:0000917">
    <property type="term" value="P:division septum assembly"/>
    <property type="evidence" value="ECO:0007669"/>
    <property type="project" value="UniProtKB-KW"/>
</dbReference>
<dbReference type="AlphaFoldDB" id="Q6AQH8"/>
<organism evidence="9 10">
    <name type="scientific">Desulfotalea psychrophila (strain LSv54 / DSM 12343)</name>
    <dbReference type="NCBI Taxonomy" id="177439"/>
    <lineage>
        <taxon>Bacteria</taxon>
        <taxon>Pseudomonadati</taxon>
        <taxon>Thermodesulfobacteriota</taxon>
        <taxon>Desulfobulbia</taxon>
        <taxon>Desulfobulbales</taxon>
        <taxon>Desulfocapsaceae</taxon>
        <taxon>Desulfotalea</taxon>
    </lineage>
</organism>
<keyword evidence="10" id="KW-1185">Reference proteome</keyword>
<dbReference type="Pfam" id="PF05209">
    <property type="entry name" value="MinC_N"/>
    <property type="match status" value="1"/>
</dbReference>
<evidence type="ECO:0000259" key="7">
    <source>
        <dbReference type="Pfam" id="PF03775"/>
    </source>
</evidence>
<feature type="domain" description="Septum formation inhibitor MinC C-terminal" evidence="7">
    <location>
        <begin position="153"/>
        <end position="251"/>
    </location>
</feature>
<proteinExistence type="inferred from homology"/>
<keyword evidence="2 6" id="KW-0132">Cell division</keyword>
<dbReference type="InterPro" id="IPR016098">
    <property type="entry name" value="CAP/MinC_C"/>
</dbReference>
<accession>Q6AQH8</accession>
<dbReference type="eggNOG" id="COG0850">
    <property type="taxonomic scope" value="Bacteria"/>
</dbReference>
<dbReference type="GO" id="GO:0051302">
    <property type="term" value="P:regulation of cell division"/>
    <property type="evidence" value="ECO:0007669"/>
    <property type="project" value="InterPro"/>
</dbReference>
<dbReference type="HOGENOM" id="CLU_067812_0_1_7"/>
<sequence>MNKNAMQLNSYRAEPFQFRARRHTMMVLYLLEPDHPDFIEMLQNKIERARNFFDHAPVIVDLGGFVGKEISVTIKEIFILLRRAGLIPLGVQGGDAQLQGEAAGFSIPVVPELGRRCDGQALTEILLQPPEIADSVVEDVAPLEAVSPTTLLITSPIRSGQRVYAEGGDLICTATVSAGAEVLADGNVHVYAPLRGRVYAGVKGDIKAGIFCKSLEAEFVSIAGNYKVSDQFDENIRKKSVHIFLQKERLLLNIL</sequence>
<dbReference type="PANTHER" id="PTHR34108:SF1">
    <property type="entry name" value="SEPTUM SITE-DETERMINING PROTEIN MINC"/>
    <property type="match status" value="1"/>
</dbReference>